<evidence type="ECO:0000313" key="1">
    <source>
        <dbReference type="EMBL" id="CDP02323.1"/>
    </source>
</evidence>
<dbReference type="AlphaFoldDB" id="A0A068U3X9"/>
<sequence>MLDSRSLVCFPLYLRLDPIVCRRCCHQPPRPAGRGQIVGDDCWIRSNKIGKNVVVESEFQSM</sequence>
<protein>
    <submittedName>
        <fullName evidence="1">Uncharacterized protein</fullName>
    </submittedName>
</protein>
<dbReference type="Proteomes" id="UP000295252">
    <property type="component" value="Chromosome IX"/>
</dbReference>
<dbReference type="Gramene" id="CDP02323">
    <property type="protein sequence ID" value="CDP02323"/>
    <property type="gene ID" value="GSCOC_T00039681001"/>
</dbReference>
<dbReference type="InParanoid" id="A0A068U3X9"/>
<evidence type="ECO:0000313" key="2">
    <source>
        <dbReference type="Proteomes" id="UP000295252"/>
    </source>
</evidence>
<dbReference type="EMBL" id="HG739092">
    <property type="protein sequence ID" value="CDP02323.1"/>
    <property type="molecule type" value="Genomic_DNA"/>
</dbReference>
<proteinExistence type="predicted"/>
<accession>A0A068U3X9</accession>
<keyword evidence="2" id="KW-1185">Reference proteome</keyword>
<reference evidence="2" key="1">
    <citation type="journal article" date="2014" name="Science">
        <title>The coffee genome provides insight into the convergent evolution of caffeine biosynthesis.</title>
        <authorList>
            <person name="Denoeud F."/>
            <person name="Carretero-Paulet L."/>
            <person name="Dereeper A."/>
            <person name="Droc G."/>
            <person name="Guyot R."/>
            <person name="Pietrella M."/>
            <person name="Zheng C."/>
            <person name="Alberti A."/>
            <person name="Anthony F."/>
            <person name="Aprea G."/>
            <person name="Aury J.M."/>
            <person name="Bento P."/>
            <person name="Bernard M."/>
            <person name="Bocs S."/>
            <person name="Campa C."/>
            <person name="Cenci A."/>
            <person name="Combes M.C."/>
            <person name="Crouzillat D."/>
            <person name="Da Silva C."/>
            <person name="Daddiego L."/>
            <person name="De Bellis F."/>
            <person name="Dussert S."/>
            <person name="Garsmeur O."/>
            <person name="Gayraud T."/>
            <person name="Guignon V."/>
            <person name="Jahn K."/>
            <person name="Jamilloux V."/>
            <person name="Joet T."/>
            <person name="Labadie K."/>
            <person name="Lan T."/>
            <person name="Leclercq J."/>
            <person name="Lepelley M."/>
            <person name="Leroy T."/>
            <person name="Li L.T."/>
            <person name="Librado P."/>
            <person name="Lopez L."/>
            <person name="Munoz A."/>
            <person name="Noel B."/>
            <person name="Pallavicini A."/>
            <person name="Perrotta G."/>
            <person name="Poncet V."/>
            <person name="Pot D."/>
            <person name="Priyono X."/>
            <person name="Rigoreau M."/>
            <person name="Rouard M."/>
            <person name="Rozas J."/>
            <person name="Tranchant-Dubreuil C."/>
            <person name="VanBuren R."/>
            <person name="Zhang Q."/>
            <person name="Andrade A.C."/>
            <person name="Argout X."/>
            <person name="Bertrand B."/>
            <person name="de Kochko A."/>
            <person name="Graziosi G."/>
            <person name="Henry R.J."/>
            <person name="Jayarama X."/>
            <person name="Ming R."/>
            <person name="Nagai C."/>
            <person name="Rounsley S."/>
            <person name="Sankoff D."/>
            <person name="Giuliano G."/>
            <person name="Albert V.A."/>
            <person name="Wincker P."/>
            <person name="Lashermes P."/>
        </authorList>
    </citation>
    <scope>NUCLEOTIDE SEQUENCE [LARGE SCALE GENOMIC DNA]</scope>
    <source>
        <strain evidence="2">cv. DH200-94</strain>
    </source>
</reference>
<gene>
    <name evidence="1" type="ORF">GSCOC_T00039681001</name>
</gene>
<organism evidence="1 2">
    <name type="scientific">Coffea canephora</name>
    <name type="common">Robusta coffee</name>
    <dbReference type="NCBI Taxonomy" id="49390"/>
    <lineage>
        <taxon>Eukaryota</taxon>
        <taxon>Viridiplantae</taxon>
        <taxon>Streptophyta</taxon>
        <taxon>Embryophyta</taxon>
        <taxon>Tracheophyta</taxon>
        <taxon>Spermatophyta</taxon>
        <taxon>Magnoliopsida</taxon>
        <taxon>eudicotyledons</taxon>
        <taxon>Gunneridae</taxon>
        <taxon>Pentapetalae</taxon>
        <taxon>asterids</taxon>
        <taxon>lamiids</taxon>
        <taxon>Gentianales</taxon>
        <taxon>Rubiaceae</taxon>
        <taxon>Ixoroideae</taxon>
        <taxon>Gardenieae complex</taxon>
        <taxon>Bertiereae - Coffeeae clade</taxon>
        <taxon>Coffeeae</taxon>
        <taxon>Coffea</taxon>
    </lineage>
</organism>
<name>A0A068U3X9_COFCA</name>